<dbReference type="EMBL" id="SMCQ01000027">
    <property type="protein sequence ID" value="TCV92262.1"/>
    <property type="molecule type" value="Genomic_DNA"/>
</dbReference>
<dbReference type="InterPro" id="IPR029058">
    <property type="entry name" value="AB_hydrolase_fold"/>
</dbReference>
<comment type="caution">
    <text evidence="2">The sequence shown here is derived from an EMBL/GenBank/DDBJ whole genome shotgun (WGS) entry which is preliminary data.</text>
</comment>
<reference evidence="2 3" key="1">
    <citation type="submission" date="2019-03" db="EMBL/GenBank/DDBJ databases">
        <title>Genomic Encyclopedia of Type Strains, Phase IV (KMG-IV): sequencing the most valuable type-strain genomes for metagenomic binning, comparative biology and taxonomic classification.</title>
        <authorList>
            <person name="Goeker M."/>
        </authorList>
    </citation>
    <scope>NUCLEOTIDE SEQUENCE [LARGE SCALE GENOMIC DNA]</scope>
    <source>
        <strain evidence="2 3">DSM 29487</strain>
    </source>
</reference>
<dbReference type="InterPro" id="IPR050228">
    <property type="entry name" value="Carboxylesterase_BioH"/>
</dbReference>
<evidence type="ECO:0000313" key="3">
    <source>
        <dbReference type="Proteomes" id="UP000295515"/>
    </source>
</evidence>
<name>A0A4R3YJK8_9FIRM</name>
<proteinExistence type="predicted"/>
<dbReference type="SUPFAM" id="SSF53474">
    <property type="entry name" value="alpha/beta-Hydrolases"/>
    <property type="match status" value="1"/>
</dbReference>
<accession>A0A4R3YJK8</accession>
<evidence type="ECO:0000313" key="2">
    <source>
        <dbReference type="EMBL" id="TCV92262.1"/>
    </source>
</evidence>
<protein>
    <recommendedName>
        <fullName evidence="1">Serine aminopeptidase S33 domain-containing protein</fullName>
    </recommendedName>
</protein>
<dbReference type="PRINTS" id="PR00111">
    <property type="entry name" value="ABHYDROLASE"/>
</dbReference>
<gene>
    <name evidence="2" type="ORF">EDD60_1277</name>
</gene>
<organism evidence="2 3">
    <name type="scientific">Longibaculum muris</name>
    <dbReference type="NCBI Taxonomy" id="1796628"/>
    <lineage>
        <taxon>Bacteria</taxon>
        <taxon>Bacillati</taxon>
        <taxon>Bacillota</taxon>
        <taxon>Erysipelotrichia</taxon>
        <taxon>Erysipelotrichales</taxon>
        <taxon>Coprobacillaceae</taxon>
        <taxon>Longibaculum</taxon>
    </lineage>
</organism>
<sequence>MQKYYEIPTSKGIMRGFIHIPNVPKYPICIIFHGFTGCNTGTKFSYTTLSRILEKHSVASIRMDFLGSGESDLSFKDMTFQDELTCAKMILNEVKALDAVTDIYLLGHSMGGAIASELAKLYPQDISKMCLWAPAFNLPQAVEYLKGNVVEADFYDHNGFEISHEFVEDITARDFYQNLDTYQNQLMIIHGTNDTTVPFEISKKYLKGFHQAAFYPIQGATHNFDKLEHIQEVIDLSYHFLTDTK</sequence>
<keyword evidence="3" id="KW-1185">Reference proteome</keyword>
<dbReference type="GeneID" id="98916508"/>
<evidence type="ECO:0000259" key="1">
    <source>
        <dbReference type="Pfam" id="PF12146"/>
    </source>
</evidence>
<dbReference type="InterPro" id="IPR022742">
    <property type="entry name" value="Hydrolase_4"/>
</dbReference>
<dbReference type="Proteomes" id="UP000295515">
    <property type="component" value="Unassembled WGS sequence"/>
</dbReference>
<feature type="domain" description="Serine aminopeptidase S33" evidence="1">
    <location>
        <begin position="28"/>
        <end position="142"/>
    </location>
</feature>
<dbReference type="AlphaFoldDB" id="A0A4R3YJK8"/>
<dbReference type="PANTHER" id="PTHR43194:SF2">
    <property type="entry name" value="PEROXISOMAL MEMBRANE PROTEIN LPX1"/>
    <property type="match status" value="1"/>
</dbReference>
<dbReference type="Pfam" id="PF12146">
    <property type="entry name" value="Hydrolase_4"/>
    <property type="match status" value="1"/>
</dbReference>
<dbReference type="Gene3D" id="3.40.50.1820">
    <property type="entry name" value="alpha/beta hydrolase"/>
    <property type="match status" value="1"/>
</dbReference>
<dbReference type="InterPro" id="IPR000073">
    <property type="entry name" value="AB_hydrolase_1"/>
</dbReference>
<dbReference type="RefSeq" id="WP_132226504.1">
    <property type="nucleotide sequence ID" value="NZ_JANKBF010000005.1"/>
</dbReference>
<dbReference type="PANTHER" id="PTHR43194">
    <property type="entry name" value="HYDROLASE ALPHA/BETA FOLD FAMILY"/>
    <property type="match status" value="1"/>
</dbReference>